<comment type="caution">
    <text evidence="2">The sequence shown here is derived from an EMBL/GenBank/DDBJ whole genome shotgun (WGS) entry which is preliminary data.</text>
</comment>
<proteinExistence type="predicted"/>
<sequence>MTLVSPESLPLRLSPRFPAGPGRQYPYPARGKPPVNRFRSGLLSTHWQLPSTFSS</sequence>
<evidence type="ECO:0000313" key="2">
    <source>
        <dbReference type="EMBL" id="KAK7085471.1"/>
    </source>
</evidence>
<accession>A0AAN8XJP5</accession>
<evidence type="ECO:0000256" key="1">
    <source>
        <dbReference type="SAM" id="MobiDB-lite"/>
    </source>
</evidence>
<dbReference type="AlphaFoldDB" id="A0AAN8XJP5"/>
<protein>
    <submittedName>
        <fullName evidence="2">Uncharacterized protein</fullName>
    </submittedName>
</protein>
<dbReference type="EMBL" id="JAXCGZ010000911">
    <property type="protein sequence ID" value="KAK7085471.1"/>
    <property type="molecule type" value="Genomic_DNA"/>
</dbReference>
<name>A0AAN8XJP5_HALRR</name>
<organism evidence="2 3">
    <name type="scientific">Halocaridina rubra</name>
    <name type="common">Hawaiian red shrimp</name>
    <dbReference type="NCBI Taxonomy" id="373956"/>
    <lineage>
        <taxon>Eukaryota</taxon>
        <taxon>Metazoa</taxon>
        <taxon>Ecdysozoa</taxon>
        <taxon>Arthropoda</taxon>
        <taxon>Crustacea</taxon>
        <taxon>Multicrustacea</taxon>
        <taxon>Malacostraca</taxon>
        <taxon>Eumalacostraca</taxon>
        <taxon>Eucarida</taxon>
        <taxon>Decapoda</taxon>
        <taxon>Pleocyemata</taxon>
        <taxon>Caridea</taxon>
        <taxon>Atyoidea</taxon>
        <taxon>Atyidae</taxon>
        <taxon>Halocaridina</taxon>
    </lineage>
</organism>
<feature type="region of interest" description="Disordered" evidence="1">
    <location>
        <begin position="1"/>
        <end position="32"/>
    </location>
</feature>
<gene>
    <name evidence="2" type="ORF">SK128_016816</name>
</gene>
<reference evidence="2 3" key="1">
    <citation type="submission" date="2023-11" db="EMBL/GenBank/DDBJ databases">
        <title>Halocaridina rubra genome assembly.</title>
        <authorList>
            <person name="Smith C."/>
        </authorList>
    </citation>
    <scope>NUCLEOTIDE SEQUENCE [LARGE SCALE GENOMIC DNA]</scope>
    <source>
        <strain evidence="2">EP-1</strain>
        <tissue evidence="2">Whole</tissue>
    </source>
</reference>
<dbReference type="Proteomes" id="UP001381693">
    <property type="component" value="Unassembled WGS sequence"/>
</dbReference>
<keyword evidence="3" id="KW-1185">Reference proteome</keyword>
<feature type="non-terminal residue" evidence="2">
    <location>
        <position position="55"/>
    </location>
</feature>
<evidence type="ECO:0000313" key="3">
    <source>
        <dbReference type="Proteomes" id="UP001381693"/>
    </source>
</evidence>